<evidence type="ECO:0000256" key="1">
    <source>
        <dbReference type="ARBA" id="ARBA00009755"/>
    </source>
</evidence>
<dbReference type="Gene3D" id="6.20.120.20">
    <property type="match status" value="1"/>
</dbReference>
<keyword evidence="2" id="KW-0444">Lipid biosynthesis</keyword>
<dbReference type="PROSITE" id="PS01074">
    <property type="entry name" value="TERPENE_SYNTHASES"/>
    <property type="match status" value="1"/>
</dbReference>
<proteinExistence type="inferred from homology"/>
<keyword evidence="6 7" id="KW-0413">Isomerase</keyword>
<protein>
    <recommendedName>
        <fullName evidence="7">Terpene cyclase/mutase family member</fullName>
        <ecNumber evidence="7">5.4.99.-</ecNumber>
    </recommendedName>
</protein>
<dbReference type="InterPro" id="IPR032696">
    <property type="entry name" value="SQ_cyclase_C"/>
</dbReference>
<dbReference type="Gene3D" id="1.50.10.20">
    <property type="match status" value="2"/>
</dbReference>
<organism evidence="10 11">
    <name type="scientific">Lobosporangium transversale</name>
    <dbReference type="NCBI Taxonomy" id="64571"/>
    <lineage>
        <taxon>Eukaryota</taxon>
        <taxon>Fungi</taxon>
        <taxon>Fungi incertae sedis</taxon>
        <taxon>Mucoromycota</taxon>
        <taxon>Mortierellomycotina</taxon>
        <taxon>Mortierellomycetes</taxon>
        <taxon>Mortierellales</taxon>
        <taxon>Mortierellaceae</taxon>
        <taxon>Lobosporangium</taxon>
    </lineage>
</organism>
<dbReference type="GO" id="GO:0005811">
    <property type="term" value="C:lipid droplet"/>
    <property type="evidence" value="ECO:0007669"/>
    <property type="project" value="InterPro"/>
</dbReference>
<dbReference type="CDD" id="cd02892">
    <property type="entry name" value="SQCY_1"/>
    <property type="match status" value="1"/>
</dbReference>
<keyword evidence="4" id="KW-0752">Steroid biosynthesis</keyword>
<dbReference type="EC" id="5.4.99.-" evidence="7"/>
<dbReference type="Pfam" id="PF13249">
    <property type="entry name" value="SQHop_cyclase_N"/>
    <property type="match status" value="1"/>
</dbReference>
<dbReference type="GO" id="GO:0000250">
    <property type="term" value="F:lanosterol synthase activity"/>
    <property type="evidence" value="ECO:0007669"/>
    <property type="project" value="UniProtKB-ARBA"/>
</dbReference>
<evidence type="ECO:0000259" key="9">
    <source>
        <dbReference type="Pfam" id="PF13249"/>
    </source>
</evidence>
<dbReference type="RefSeq" id="XP_021886329.1">
    <property type="nucleotide sequence ID" value="XM_022021740.1"/>
</dbReference>
<dbReference type="InterPro" id="IPR008930">
    <property type="entry name" value="Terpenoid_cyclase/PrenylTrfase"/>
</dbReference>
<dbReference type="GO" id="GO:0016104">
    <property type="term" value="P:triterpenoid biosynthetic process"/>
    <property type="evidence" value="ECO:0007669"/>
    <property type="project" value="InterPro"/>
</dbReference>
<comment type="caution">
    <text evidence="10">The sequence shown here is derived from an EMBL/GenBank/DDBJ whole genome shotgun (WGS) entry which is preliminary data.</text>
</comment>
<dbReference type="GeneID" id="33563584"/>
<evidence type="ECO:0000313" key="11">
    <source>
        <dbReference type="Proteomes" id="UP000193648"/>
    </source>
</evidence>
<evidence type="ECO:0000256" key="4">
    <source>
        <dbReference type="ARBA" id="ARBA00022955"/>
    </source>
</evidence>
<evidence type="ECO:0000256" key="3">
    <source>
        <dbReference type="ARBA" id="ARBA00022737"/>
    </source>
</evidence>
<dbReference type="STRING" id="64571.A0A1Y2H281"/>
<name>A0A1Y2H281_9FUNG</name>
<dbReference type="SUPFAM" id="SSF48239">
    <property type="entry name" value="Terpenoid cyclases/Protein prenyltransferases"/>
    <property type="match status" value="2"/>
</dbReference>
<evidence type="ECO:0000256" key="7">
    <source>
        <dbReference type="RuleBase" id="RU362003"/>
    </source>
</evidence>
<reference evidence="10 11" key="1">
    <citation type="submission" date="2016-07" db="EMBL/GenBank/DDBJ databases">
        <title>Pervasive Adenine N6-methylation of Active Genes in Fungi.</title>
        <authorList>
            <consortium name="DOE Joint Genome Institute"/>
            <person name="Mondo S.J."/>
            <person name="Dannebaum R.O."/>
            <person name="Kuo R.C."/>
            <person name="Labutti K."/>
            <person name="Haridas S."/>
            <person name="Kuo A."/>
            <person name="Salamov A."/>
            <person name="Ahrendt S.R."/>
            <person name="Lipzen A."/>
            <person name="Sullivan W."/>
            <person name="Andreopoulos W.B."/>
            <person name="Clum A."/>
            <person name="Lindquist E."/>
            <person name="Daum C."/>
            <person name="Ramamoorthy G.K."/>
            <person name="Gryganskyi A."/>
            <person name="Culley D."/>
            <person name="Magnuson J.K."/>
            <person name="James T.Y."/>
            <person name="O'Malley M.A."/>
            <person name="Stajich J.E."/>
            <person name="Spatafora J.W."/>
            <person name="Visel A."/>
            <person name="Grigoriev I.V."/>
        </authorList>
    </citation>
    <scope>NUCLEOTIDE SEQUENCE [LARGE SCALE GENOMIC DNA]</scope>
    <source>
        <strain evidence="10 11">NRRL 3116</strain>
    </source>
</reference>
<dbReference type="InParanoid" id="A0A1Y2H281"/>
<dbReference type="OrthoDB" id="21502at2759"/>
<dbReference type="SFLD" id="SFLDG01016">
    <property type="entry name" value="Prenyltransferase_Like_2"/>
    <property type="match status" value="1"/>
</dbReference>
<dbReference type="FunCoup" id="A0A1Y2H281">
    <property type="interactions" value="81"/>
</dbReference>
<comment type="similarity">
    <text evidence="1 7">Belongs to the terpene cyclase/mutase family.</text>
</comment>
<sequence length="723" mass="83045">MTGSTIVHTTTHYATDRTRWRLRFNQGRQTWHYVSEEESKANPQTDIEKYWLDLKLDAPELPKATTALESARNAFEFFKRLQNEEGFWAGEYGGPMFLIPGLVIAYYSTSTKLPDGWSEEIIQYLFNRADKQDGGWGLHIEGHSTVFGTALNYIVLRLLGVDAEHPVCVKARGTLHKLGGATGSPSWGKFWMATLGVYDWDGMNPVPPELWLLPHFLPFHPARYWCHTRNVYIPMSYLYGRRATAPLTDLTRQLRQELYTQPYESINWSQQRNNICKADEYYPHTKFLNFLNSGLAIVEMFTPRVGLRAQALKAAYAQVKYEDENTHYLDIGPVNKCMNMLAAFYEEGKDSEAFKKHVDNNIDFMWMSGGGMMMNGTNGSQLWDTALLIQGVMESGLAHEPQNHEAMKKALLFLDDCQIKRNPPFMKEGWRDRTLGSWPFSNRFQGYTVSDCTAEGLKAVLLLQGKLDYTEERIPLERLKQAVDIVLDMQNKSGGFASYESVRGPAWLEWINPAEVFGNIMIEYCYPECSTACVLGLTYFREQHPDYRRDEIDATITRAVKYIHSVQREDGSWYGSWAICFTYATMFACESLSSVGLSYDNSEALRKACQFLLSKQREDGGWGESYKSCEQHRYVEHENSQVVQTAWALMALMAAKCPDHTAIERGIKLIMGRQQKDGQWKQEAIEGIFNHSCSISYPNYKHIFTIWALGRYANMYERKTKQN</sequence>
<dbReference type="PANTHER" id="PTHR11764">
    <property type="entry name" value="TERPENE CYCLASE/MUTASE FAMILY MEMBER"/>
    <property type="match status" value="1"/>
</dbReference>
<dbReference type="InterPro" id="IPR032697">
    <property type="entry name" value="SQ_cyclase_N"/>
</dbReference>
<evidence type="ECO:0000256" key="6">
    <source>
        <dbReference type="ARBA" id="ARBA00023235"/>
    </source>
</evidence>
<feature type="domain" description="Squalene cyclase N-terminal" evidence="9">
    <location>
        <begin position="74"/>
        <end position="333"/>
    </location>
</feature>
<evidence type="ECO:0000313" key="10">
    <source>
        <dbReference type="EMBL" id="ORZ28656.1"/>
    </source>
</evidence>
<dbReference type="AlphaFoldDB" id="A0A1Y2H281"/>
<dbReference type="Proteomes" id="UP000193648">
    <property type="component" value="Unassembled WGS sequence"/>
</dbReference>
<dbReference type="InterPro" id="IPR002365">
    <property type="entry name" value="Terpene_synthase_CS"/>
</dbReference>
<keyword evidence="3" id="KW-0677">Repeat</keyword>
<keyword evidence="5" id="KW-0443">Lipid metabolism</keyword>
<keyword evidence="11" id="KW-1185">Reference proteome</keyword>
<dbReference type="FunFam" id="1.50.10.20:FF:000003">
    <property type="entry name" value="Terpene cyclase/mutase family member"/>
    <property type="match status" value="1"/>
</dbReference>
<dbReference type="Pfam" id="PF13243">
    <property type="entry name" value="SQHop_cyclase_C"/>
    <property type="match status" value="1"/>
</dbReference>
<evidence type="ECO:0000259" key="8">
    <source>
        <dbReference type="Pfam" id="PF13243"/>
    </source>
</evidence>
<evidence type="ECO:0000256" key="2">
    <source>
        <dbReference type="ARBA" id="ARBA00022516"/>
    </source>
</evidence>
<dbReference type="PANTHER" id="PTHR11764:SF20">
    <property type="entry name" value="LANOSTEROL SYNTHASE"/>
    <property type="match status" value="1"/>
</dbReference>
<dbReference type="NCBIfam" id="TIGR01787">
    <property type="entry name" value="squalene_cyclas"/>
    <property type="match status" value="1"/>
</dbReference>
<dbReference type="InterPro" id="IPR018333">
    <property type="entry name" value="Squalene_cyclase"/>
</dbReference>
<accession>A0A1Y2H281</accession>
<feature type="domain" description="Squalene cyclase C-terminal" evidence="8">
    <location>
        <begin position="380"/>
        <end position="713"/>
    </location>
</feature>
<dbReference type="EMBL" id="MCFF01000001">
    <property type="protein sequence ID" value="ORZ28656.1"/>
    <property type="molecule type" value="Genomic_DNA"/>
</dbReference>
<dbReference type="FunFam" id="1.50.10.20:FF:000002">
    <property type="entry name" value="Terpene cyclase/mutase family member"/>
    <property type="match status" value="1"/>
</dbReference>
<dbReference type="GO" id="GO:0006696">
    <property type="term" value="P:ergosterol biosynthetic process"/>
    <property type="evidence" value="ECO:0007669"/>
    <property type="project" value="TreeGrafter"/>
</dbReference>
<evidence type="ECO:0000256" key="5">
    <source>
        <dbReference type="ARBA" id="ARBA00023098"/>
    </source>
</evidence>
<gene>
    <name evidence="10" type="ORF">BCR41DRAFT_330124</name>
</gene>